<comment type="caution">
    <text evidence="1">The sequence shown here is derived from an EMBL/GenBank/DDBJ whole genome shotgun (WGS) entry which is preliminary data.</text>
</comment>
<evidence type="ECO:0000313" key="1">
    <source>
        <dbReference type="EMBL" id="GAA4669689.1"/>
    </source>
</evidence>
<proteinExistence type="predicted"/>
<dbReference type="Proteomes" id="UP001500192">
    <property type="component" value="Unassembled WGS sequence"/>
</dbReference>
<gene>
    <name evidence="1" type="ORF">GCM10023214_75280</name>
</gene>
<dbReference type="EMBL" id="BAABIB010000167">
    <property type="protein sequence ID" value="GAA4669689.1"/>
    <property type="molecule type" value="Genomic_DNA"/>
</dbReference>
<keyword evidence="2" id="KW-1185">Reference proteome</keyword>
<name>A0ABP8VRP7_9PSEU</name>
<evidence type="ECO:0000313" key="2">
    <source>
        <dbReference type="Proteomes" id="UP001500192"/>
    </source>
</evidence>
<sequence>MSDTLMWEVRAVPGRREELLRWVEATVRREADIYLGGEDRIVVIARGVERLPDPPAELLARPVHQWPFRHHRRVPGV</sequence>
<accession>A0ABP8VRP7</accession>
<protein>
    <submittedName>
        <fullName evidence="1">Uncharacterized protein</fullName>
    </submittedName>
</protein>
<reference evidence="2" key="1">
    <citation type="journal article" date="2019" name="Int. J. Syst. Evol. Microbiol.">
        <title>The Global Catalogue of Microorganisms (GCM) 10K type strain sequencing project: providing services to taxonomists for standard genome sequencing and annotation.</title>
        <authorList>
            <consortium name="The Broad Institute Genomics Platform"/>
            <consortium name="The Broad Institute Genome Sequencing Center for Infectious Disease"/>
            <person name="Wu L."/>
            <person name="Ma J."/>
        </authorList>
    </citation>
    <scope>NUCLEOTIDE SEQUENCE [LARGE SCALE GENOMIC DNA]</scope>
    <source>
        <strain evidence="2">JCM 18054</strain>
    </source>
</reference>
<dbReference type="RefSeq" id="WP_091504611.1">
    <property type="nucleotide sequence ID" value="NZ_BAABIB010000167.1"/>
</dbReference>
<organism evidence="1 2">
    <name type="scientific">Amycolatopsis dongchuanensis</name>
    <dbReference type="NCBI Taxonomy" id="1070866"/>
    <lineage>
        <taxon>Bacteria</taxon>
        <taxon>Bacillati</taxon>
        <taxon>Actinomycetota</taxon>
        <taxon>Actinomycetes</taxon>
        <taxon>Pseudonocardiales</taxon>
        <taxon>Pseudonocardiaceae</taxon>
        <taxon>Amycolatopsis</taxon>
    </lineage>
</organism>